<proteinExistence type="inferred from homology"/>
<evidence type="ECO:0000256" key="10">
    <source>
        <dbReference type="ARBA" id="ARBA00022723"/>
    </source>
</evidence>
<evidence type="ECO:0000256" key="11">
    <source>
        <dbReference type="ARBA" id="ARBA00022741"/>
    </source>
</evidence>
<keyword evidence="6" id="KW-0808">Transferase</keyword>
<sequence length="308" mass="36072">MTTKKDSRNRSWVVTLNVEHYSKAEVQEKLKAYTYIGQMEKGDETGYVHWQLYIENKTAIRFSTLKKKFPTGHFEVRWGTKKQAYDYATKSKTAIPDTVIKNGEIDITETDSPKVSVEAAVSLMERGMRVNEVLVQYPSLWRSMAYLERAQAIIDENNHSMSERPLRVEYIYGLPGTGKTSYIYKTHGYDQVYRVTNYSHPFDGYQGQDILVLDEFYNSLSLDALLNVIDVHPFRMPARYNDKWAAYTKVYIISNRKLKDQYGHELYEESERSKSFYRRISDNYEMVAGEKVLDNFWLDQQVAKADRL</sequence>
<evidence type="ECO:0000256" key="5">
    <source>
        <dbReference type="ARBA" id="ARBA00022562"/>
    </source>
</evidence>
<dbReference type="GO" id="GO:0003677">
    <property type="term" value="F:DNA binding"/>
    <property type="evidence" value="ECO:0007669"/>
    <property type="project" value="UniProtKB-KW"/>
</dbReference>
<comment type="similarity">
    <text evidence="3">Belongs to the nanoviruses/circoviruses replication-associated protein family.</text>
</comment>
<evidence type="ECO:0000256" key="6">
    <source>
        <dbReference type="ARBA" id="ARBA00022679"/>
    </source>
</evidence>
<dbReference type="EMBL" id="MW182794">
    <property type="protein sequence ID" value="QTE03445.1"/>
    <property type="molecule type" value="Genomic_DNA"/>
</dbReference>
<evidence type="ECO:0000256" key="3">
    <source>
        <dbReference type="ARBA" id="ARBA00008545"/>
    </source>
</evidence>
<dbReference type="InterPro" id="IPR000605">
    <property type="entry name" value="Helicase_SF3_ssDNA/RNA_vir"/>
</dbReference>
<evidence type="ECO:0000313" key="21">
    <source>
        <dbReference type="EMBL" id="QTE03445.1"/>
    </source>
</evidence>
<evidence type="ECO:0000256" key="17">
    <source>
        <dbReference type="ARBA" id="ARBA00030754"/>
    </source>
</evidence>
<dbReference type="SUPFAM" id="SSF52540">
    <property type="entry name" value="P-loop containing nucleoside triphosphate hydrolases"/>
    <property type="match status" value="1"/>
</dbReference>
<dbReference type="GO" id="GO:0004519">
    <property type="term" value="F:endonuclease activity"/>
    <property type="evidence" value="ECO:0007669"/>
    <property type="project" value="UniProtKB-KW"/>
</dbReference>
<organism evidence="21">
    <name type="scientific">Tragopan caboti CRESS-DNA-virus sp</name>
    <dbReference type="NCBI Taxonomy" id="2815061"/>
    <lineage>
        <taxon>Viruses</taxon>
        <taxon>Monodnaviria</taxon>
        <taxon>Shotokuvirae</taxon>
        <taxon>Cressdnaviricota</taxon>
    </lineage>
</organism>
<evidence type="ECO:0000256" key="8">
    <source>
        <dbReference type="ARBA" id="ARBA00022705"/>
    </source>
</evidence>
<keyword evidence="11" id="KW-0547">Nucleotide-binding</keyword>
<dbReference type="GO" id="GO:0003724">
    <property type="term" value="F:RNA helicase activity"/>
    <property type="evidence" value="ECO:0007669"/>
    <property type="project" value="InterPro"/>
</dbReference>
<dbReference type="GO" id="GO:0000166">
    <property type="term" value="F:nucleotide binding"/>
    <property type="evidence" value="ECO:0007669"/>
    <property type="project" value="UniProtKB-KW"/>
</dbReference>
<evidence type="ECO:0000256" key="18">
    <source>
        <dbReference type="ARBA" id="ARBA00032243"/>
    </source>
</evidence>
<evidence type="ECO:0000256" key="13">
    <source>
        <dbReference type="ARBA" id="ARBA00022801"/>
    </source>
</evidence>
<feature type="domain" description="CRESS-DNA virus Rep endonuclease" evidence="20">
    <location>
        <begin position="6"/>
        <end position="105"/>
    </location>
</feature>
<dbReference type="InterPro" id="IPR049912">
    <property type="entry name" value="CRESS_DNA_REP"/>
</dbReference>
<evidence type="ECO:0000256" key="7">
    <source>
        <dbReference type="ARBA" id="ARBA00022695"/>
    </source>
</evidence>
<comment type="cofactor">
    <cofactor evidence="1">
        <name>Mn(2+)</name>
        <dbReference type="ChEBI" id="CHEBI:29035"/>
    </cofactor>
</comment>
<comment type="catalytic activity">
    <reaction evidence="19">
        <text>ATP + H2O = ADP + phosphate + H(+)</text>
        <dbReference type="Rhea" id="RHEA:13065"/>
        <dbReference type="ChEBI" id="CHEBI:15377"/>
        <dbReference type="ChEBI" id="CHEBI:15378"/>
        <dbReference type="ChEBI" id="CHEBI:30616"/>
        <dbReference type="ChEBI" id="CHEBI:43474"/>
        <dbReference type="ChEBI" id="CHEBI:456216"/>
    </reaction>
</comment>
<evidence type="ECO:0000256" key="19">
    <source>
        <dbReference type="ARBA" id="ARBA00049360"/>
    </source>
</evidence>
<protein>
    <recommendedName>
        <fullName evidence="4">Replication-associated protein</fullName>
    </recommendedName>
    <alternativeName>
        <fullName evidence="17">ATP-dependent helicase Rep</fullName>
    </alternativeName>
    <alternativeName>
        <fullName evidence="18">RepP</fullName>
    </alternativeName>
</protein>
<keyword evidence="14" id="KW-0190">Covalent protein-DNA linkage</keyword>
<dbReference type="GO" id="GO:0016787">
    <property type="term" value="F:hydrolase activity"/>
    <property type="evidence" value="ECO:0007669"/>
    <property type="project" value="UniProtKB-KW"/>
</dbReference>
<dbReference type="InterPro" id="IPR027417">
    <property type="entry name" value="P-loop_NTPase"/>
</dbReference>
<keyword evidence="16" id="KW-0511">Multifunctional enzyme</keyword>
<dbReference type="Pfam" id="PF00910">
    <property type="entry name" value="RNA_helicase"/>
    <property type="match status" value="1"/>
</dbReference>
<evidence type="ECO:0000256" key="1">
    <source>
        <dbReference type="ARBA" id="ARBA00001936"/>
    </source>
</evidence>
<dbReference type="PROSITE" id="PS52020">
    <property type="entry name" value="CRESS_DNA_REP"/>
    <property type="match status" value="1"/>
</dbReference>
<keyword evidence="10" id="KW-0479">Metal-binding</keyword>
<keyword evidence="7" id="KW-0548">Nucleotidyltransferase</keyword>
<keyword evidence="12" id="KW-0255">Endonuclease</keyword>
<dbReference type="GO" id="GO:0042025">
    <property type="term" value="C:host cell nucleus"/>
    <property type="evidence" value="ECO:0007669"/>
    <property type="project" value="UniProtKB-SubCell"/>
</dbReference>
<name>A0A8A4XBW6_9VIRU</name>
<dbReference type="GO" id="GO:0006260">
    <property type="term" value="P:DNA replication"/>
    <property type="evidence" value="ECO:0007669"/>
    <property type="project" value="UniProtKB-KW"/>
</dbReference>
<reference evidence="21" key="1">
    <citation type="submission" date="2020-10" db="EMBL/GenBank/DDBJ databases">
        <title>CRESS DNA virus dark matter in the feces of wild birds.</title>
        <authorList>
            <person name="Yang S."/>
            <person name="Zhang W."/>
        </authorList>
    </citation>
    <scope>NUCLEOTIDE SEQUENCE</scope>
    <source>
        <strain evidence="21">Cat223cre1</strain>
    </source>
</reference>
<evidence type="ECO:0000256" key="9">
    <source>
        <dbReference type="ARBA" id="ARBA00022722"/>
    </source>
</evidence>
<evidence type="ECO:0000256" key="2">
    <source>
        <dbReference type="ARBA" id="ARBA00004147"/>
    </source>
</evidence>
<evidence type="ECO:0000256" key="4">
    <source>
        <dbReference type="ARBA" id="ARBA00014531"/>
    </source>
</evidence>
<keyword evidence="9" id="KW-0540">Nuclease</keyword>
<evidence type="ECO:0000256" key="14">
    <source>
        <dbReference type="ARBA" id="ARBA00023124"/>
    </source>
</evidence>
<accession>A0A8A4XBW6</accession>
<keyword evidence="5" id="KW-1048">Host nucleus</keyword>
<dbReference type="GO" id="GO:0003723">
    <property type="term" value="F:RNA binding"/>
    <property type="evidence" value="ECO:0007669"/>
    <property type="project" value="InterPro"/>
</dbReference>
<dbReference type="GO" id="GO:0016779">
    <property type="term" value="F:nucleotidyltransferase activity"/>
    <property type="evidence" value="ECO:0007669"/>
    <property type="project" value="UniProtKB-KW"/>
</dbReference>
<dbReference type="Gene3D" id="3.40.1310.20">
    <property type="match status" value="1"/>
</dbReference>
<evidence type="ECO:0000256" key="16">
    <source>
        <dbReference type="ARBA" id="ARBA00023268"/>
    </source>
</evidence>
<comment type="subcellular location">
    <subcellularLocation>
        <location evidence="2">Host nucleus</location>
    </subcellularLocation>
</comment>
<evidence type="ECO:0000256" key="15">
    <source>
        <dbReference type="ARBA" id="ARBA00023125"/>
    </source>
</evidence>
<keyword evidence="8" id="KW-0235">DNA replication</keyword>
<keyword evidence="13" id="KW-0378">Hydrolase</keyword>
<evidence type="ECO:0000259" key="20">
    <source>
        <dbReference type="PROSITE" id="PS52020"/>
    </source>
</evidence>
<evidence type="ECO:0000256" key="12">
    <source>
        <dbReference type="ARBA" id="ARBA00022759"/>
    </source>
</evidence>
<dbReference type="GO" id="GO:0046872">
    <property type="term" value="F:metal ion binding"/>
    <property type="evidence" value="ECO:0007669"/>
    <property type="project" value="UniProtKB-KW"/>
</dbReference>
<keyword evidence="15" id="KW-0238">DNA-binding</keyword>
<dbReference type="Pfam" id="PF02407">
    <property type="entry name" value="Viral_Rep"/>
    <property type="match status" value="1"/>
</dbReference>